<dbReference type="InterPro" id="IPR055348">
    <property type="entry name" value="DctQ"/>
</dbReference>
<keyword evidence="12" id="KW-1185">Reference proteome</keyword>
<dbReference type="Pfam" id="PF04290">
    <property type="entry name" value="DctQ"/>
    <property type="match status" value="1"/>
</dbReference>
<keyword evidence="7 9" id="KW-0472">Membrane</keyword>
<dbReference type="EMBL" id="JRPC02000013">
    <property type="protein sequence ID" value="TLE15780.1"/>
    <property type="molecule type" value="Genomic_DNA"/>
</dbReference>
<comment type="similarity">
    <text evidence="8">Belongs to the TRAP transporter small permease family.</text>
</comment>
<evidence type="ECO:0000313" key="11">
    <source>
        <dbReference type="EMBL" id="TLE15780.1"/>
    </source>
</evidence>
<proteinExistence type="inferred from homology"/>
<evidence type="ECO:0000256" key="5">
    <source>
        <dbReference type="ARBA" id="ARBA00022692"/>
    </source>
</evidence>
<dbReference type="Proteomes" id="UP000029920">
    <property type="component" value="Unassembled WGS sequence"/>
</dbReference>
<evidence type="ECO:0000256" key="3">
    <source>
        <dbReference type="ARBA" id="ARBA00022475"/>
    </source>
</evidence>
<keyword evidence="2" id="KW-0813">Transport</keyword>
<comment type="subcellular location">
    <subcellularLocation>
        <location evidence="1">Cell inner membrane</location>
        <topology evidence="1">Multi-pass membrane protein</topology>
    </subcellularLocation>
</comment>
<evidence type="ECO:0000256" key="8">
    <source>
        <dbReference type="ARBA" id="ARBA00038436"/>
    </source>
</evidence>
<keyword evidence="3" id="KW-1003">Cell membrane</keyword>
<evidence type="ECO:0000256" key="2">
    <source>
        <dbReference type="ARBA" id="ARBA00022448"/>
    </source>
</evidence>
<evidence type="ECO:0000259" key="10">
    <source>
        <dbReference type="Pfam" id="PF04290"/>
    </source>
</evidence>
<name>A0A4U8UF59_9HELI</name>
<evidence type="ECO:0000313" key="12">
    <source>
        <dbReference type="Proteomes" id="UP000029920"/>
    </source>
</evidence>
<evidence type="ECO:0000256" key="7">
    <source>
        <dbReference type="ARBA" id="ARBA00023136"/>
    </source>
</evidence>
<feature type="transmembrane region" description="Helical" evidence="9">
    <location>
        <begin position="89"/>
        <end position="109"/>
    </location>
</feature>
<dbReference type="AlphaFoldDB" id="A0A4U8UF59"/>
<dbReference type="GO" id="GO:0005886">
    <property type="term" value="C:plasma membrane"/>
    <property type="evidence" value="ECO:0007669"/>
    <property type="project" value="UniProtKB-SubCell"/>
</dbReference>
<reference evidence="11 12" key="1">
    <citation type="journal article" date="2014" name="Genome Announc.">
        <title>Draft genome sequences of eight enterohepatic helicobacter species isolated from both laboratory and wild rodents.</title>
        <authorList>
            <person name="Sheh A."/>
            <person name="Shen Z."/>
            <person name="Fox J.G."/>
        </authorList>
    </citation>
    <scope>NUCLEOTIDE SEQUENCE [LARGE SCALE GENOMIC DNA]</scope>
    <source>
        <strain evidence="11 12">MIT-03-7007</strain>
    </source>
</reference>
<keyword evidence="4" id="KW-0997">Cell inner membrane</keyword>
<gene>
    <name evidence="11" type="ORF">LS72_005970</name>
</gene>
<feature type="domain" description="Tripartite ATP-independent periplasmic transporters DctQ component" evidence="10">
    <location>
        <begin position="31"/>
        <end position="158"/>
    </location>
</feature>
<evidence type="ECO:0000256" key="1">
    <source>
        <dbReference type="ARBA" id="ARBA00004429"/>
    </source>
</evidence>
<accession>A0A4U8UF59</accession>
<comment type="caution">
    <text evidence="11">The sequence shown here is derived from an EMBL/GenBank/DDBJ whole genome shotgun (WGS) entry which is preliminary data.</text>
</comment>
<dbReference type="InterPro" id="IPR007387">
    <property type="entry name" value="TRAP_DctQ"/>
</dbReference>
<dbReference type="RefSeq" id="WP_034552295.1">
    <property type="nucleotide sequence ID" value="NZ_JRPC02000013.1"/>
</dbReference>
<organism evidence="11 12">
    <name type="scientific">Helicobacter apodemus</name>
    <dbReference type="NCBI Taxonomy" id="135569"/>
    <lineage>
        <taxon>Bacteria</taxon>
        <taxon>Pseudomonadati</taxon>
        <taxon>Campylobacterota</taxon>
        <taxon>Epsilonproteobacteria</taxon>
        <taxon>Campylobacterales</taxon>
        <taxon>Helicobacteraceae</taxon>
        <taxon>Helicobacter</taxon>
    </lineage>
</organism>
<dbReference type="PANTHER" id="PTHR35011">
    <property type="entry name" value="2,3-DIKETO-L-GULONATE TRAP TRANSPORTER SMALL PERMEASE PROTEIN YIAM"/>
    <property type="match status" value="1"/>
</dbReference>
<keyword evidence="6 9" id="KW-1133">Transmembrane helix</keyword>
<protein>
    <submittedName>
        <fullName evidence="11">TRAP transporter small permease subunit</fullName>
    </submittedName>
</protein>
<evidence type="ECO:0000256" key="6">
    <source>
        <dbReference type="ARBA" id="ARBA00022989"/>
    </source>
</evidence>
<sequence length="168" mass="19431">MQILLRIIESIENISEIVAKISIFLLWILCLLVFALAVALNFSYVNSQLDDFSLYCFALMILLSFSYTLKEDRHVRLDLLKYPKNLKNISWLLINICFILPFSLVIAKYSFDFMMHSYSIGESSPNGKIPYYFIFKSFVVVGFILLALQSIGESLKTFCCLLHNKQKT</sequence>
<evidence type="ECO:0000256" key="4">
    <source>
        <dbReference type="ARBA" id="ARBA00022519"/>
    </source>
</evidence>
<feature type="transmembrane region" description="Helical" evidence="9">
    <location>
        <begin position="21"/>
        <end position="40"/>
    </location>
</feature>
<feature type="transmembrane region" description="Helical" evidence="9">
    <location>
        <begin position="129"/>
        <end position="148"/>
    </location>
</feature>
<feature type="transmembrane region" description="Helical" evidence="9">
    <location>
        <begin position="52"/>
        <end position="69"/>
    </location>
</feature>
<keyword evidence="5 9" id="KW-0812">Transmembrane</keyword>
<dbReference type="PANTHER" id="PTHR35011:SF4">
    <property type="entry name" value="SLL1102 PROTEIN"/>
    <property type="match status" value="1"/>
</dbReference>
<evidence type="ECO:0000256" key="9">
    <source>
        <dbReference type="SAM" id="Phobius"/>
    </source>
</evidence>